<dbReference type="RefSeq" id="WP_142443109.1">
    <property type="nucleotide sequence ID" value="NZ_SESI01000001.1"/>
</dbReference>
<gene>
    <name evidence="1" type="ORF">EWF95_05975</name>
</gene>
<evidence type="ECO:0000313" key="2">
    <source>
        <dbReference type="Proteomes" id="UP000315385"/>
    </source>
</evidence>
<dbReference type="Pfam" id="PF02643">
    <property type="entry name" value="DUF192"/>
    <property type="match status" value="1"/>
</dbReference>
<evidence type="ECO:0000313" key="1">
    <source>
        <dbReference type="EMBL" id="TQQ82464.1"/>
    </source>
</evidence>
<accession>A0A544QSN9</accession>
<reference evidence="1 2" key="1">
    <citation type="submission" date="2019-02" db="EMBL/GenBank/DDBJ databases">
        <title>Halonotius sp. a new haloqrchaeon isolated from saline water.</title>
        <authorList>
            <person name="Duran-Viseras A."/>
            <person name="Sanchez-Porro C."/>
            <person name="Ventosa A."/>
        </authorList>
    </citation>
    <scope>NUCLEOTIDE SEQUENCE [LARGE SCALE GENOMIC DNA]</scope>
    <source>
        <strain evidence="1 2">F9-27</strain>
    </source>
</reference>
<dbReference type="PANTHER" id="PTHR37953:SF1">
    <property type="entry name" value="UPF0127 PROTEIN MJ1496"/>
    <property type="match status" value="1"/>
</dbReference>
<protein>
    <submittedName>
        <fullName evidence="1">DUF192 domain-containing protein</fullName>
    </submittedName>
</protein>
<organism evidence="1 2">
    <name type="scientific">Halonotius roseus</name>
    <dbReference type="NCBI Taxonomy" id="2511997"/>
    <lineage>
        <taxon>Archaea</taxon>
        <taxon>Methanobacteriati</taxon>
        <taxon>Methanobacteriota</taxon>
        <taxon>Stenosarchaea group</taxon>
        <taxon>Halobacteria</taxon>
        <taxon>Halobacteriales</taxon>
        <taxon>Haloferacaceae</taxon>
        <taxon>Halonotius</taxon>
    </lineage>
</organism>
<dbReference type="EMBL" id="SESI01000001">
    <property type="protein sequence ID" value="TQQ82464.1"/>
    <property type="molecule type" value="Genomic_DNA"/>
</dbReference>
<dbReference type="InterPro" id="IPR038695">
    <property type="entry name" value="Saro_0823-like_sf"/>
</dbReference>
<dbReference type="Proteomes" id="UP000315385">
    <property type="component" value="Unassembled WGS sequence"/>
</dbReference>
<dbReference type="AlphaFoldDB" id="A0A544QSN9"/>
<proteinExistence type="predicted"/>
<sequence length="160" mass="17450">MARPRTWILALIAVTVIVGGGALAITSGVFAGNYEWTPVTVVDDDTDAELATVDARIADTFEKRYTGLSNTSSLGPNEGMLFIHGTEGRHSYVMRDMAFPIDIVFIDADGEITTIHHAEPDDDGTFSGTGKYVLEVPYNYTTDNDIEVGDRVEIPAEYRS</sequence>
<dbReference type="Gene3D" id="2.60.120.1140">
    <property type="entry name" value="Protein of unknown function DUF192"/>
    <property type="match status" value="1"/>
</dbReference>
<comment type="caution">
    <text evidence="1">The sequence shown here is derived from an EMBL/GenBank/DDBJ whole genome shotgun (WGS) entry which is preliminary data.</text>
</comment>
<dbReference type="InterPro" id="IPR003795">
    <property type="entry name" value="DUF192"/>
</dbReference>
<name>A0A544QSN9_9EURY</name>
<dbReference type="OrthoDB" id="6763at2157"/>
<dbReference type="PANTHER" id="PTHR37953">
    <property type="entry name" value="UPF0127 PROTEIN MJ1496"/>
    <property type="match status" value="1"/>
</dbReference>
<keyword evidence="2" id="KW-1185">Reference proteome</keyword>